<feature type="region of interest" description="Disordered" evidence="1">
    <location>
        <begin position="1"/>
        <end position="27"/>
    </location>
</feature>
<evidence type="ECO:0000256" key="1">
    <source>
        <dbReference type="SAM" id="MobiDB-lite"/>
    </source>
</evidence>
<keyword evidence="4" id="KW-1185">Reference proteome</keyword>
<keyword evidence="2" id="KW-0472">Membrane</keyword>
<reference evidence="3 4" key="1">
    <citation type="submission" date="2023-01" db="EMBL/GenBank/DDBJ databases">
        <title>Analysis of 21 Apiospora genomes using comparative genomics revels a genus with tremendous synthesis potential of carbohydrate active enzymes and secondary metabolites.</title>
        <authorList>
            <person name="Sorensen T."/>
        </authorList>
    </citation>
    <scope>NUCLEOTIDE SEQUENCE [LARGE SCALE GENOMIC DNA]</scope>
    <source>
        <strain evidence="3 4">CBS 20057</strain>
    </source>
</reference>
<protein>
    <submittedName>
        <fullName evidence="3">Uncharacterized protein</fullName>
    </submittedName>
</protein>
<name>A0ABR1RBD3_9PEZI</name>
<comment type="caution">
    <text evidence="3">The sequence shown here is derived from an EMBL/GenBank/DDBJ whole genome shotgun (WGS) entry which is preliminary data.</text>
</comment>
<dbReference type="EMBL" id="JAQQWI010000017">
    <property type="protein sequence ID" value="KAK8006602.1"/>
    <property type="molecule type" value="Genomic_DNA"/>
</dbReference>
<sequence>MSNRYIRQQVDTTEPSVAKTYTPASQGQSPWTDLLSGLIVGVLVGIAMMKLTALALVFLRMTIRRAYRRQISQV</sequence>
<keyword evidence="2" id="KW-0812">Transmembrane</keyword>
<feature type="transmembrane region" description="Helical" evidence="2">
    <location>
        <begin position="34"/>
        <end position="59"/>
    </location>
</feature>
<feature type="compositionally biased region" description="Polar residues" evidence="1">
    <location>
        <begin position="1"/>
        <end position="15"/>
    </location>
</feature>
<keyword evidence="2" id="KW-1133">Transmembrane helix</keyword>
<gene>
    <name evidence="3" type="ORF">PG991_012899</name>
</gene>
<organism evidence="3 4">
    <name type="scientific">Apiospora marii</name>
    <dbReference type="NCBI Taxonomy" id="335849"/>
    <lineage>
        <taxon>Eukaryota</taxon>
        <taxon>Fungi</taxon>
        <taxon>Dikarya</taxon>
        <taxon>Ascomycota</taxon>
        <taxon>Pezizomycotina</taxon>
        <taxon>Sordariomycetes</taxon>
        <taxon>Xylariomycetidae</taxon>
        <taxon>Amphisphaeriales</taxon>
        <taxon>Apiosporaceae</taxon>
        <taxon>Apiospora</taxon>
    </lineage>
</organism>
<evidence type="ECO:0000313" key="4">
    <source>
        <dbReference type="Proteomes" id="UP001396898"/>
    </source>
</evidence>
<accession>A0ABR1RBD3</accession>
<proteinExistence type="predicted"/>
<evidence type="ECO:0000313" key="3">
    <source>
        <dbReference type="EMBL" id="KAK8006602.1"/>
    </source>
</evidence>
<evidence type="ECO:0000256" key="2">
    <source>
        <dbReference type="SAM" id="Phobius"/>
    </source>
</evidence>
<dbReference type="Proteomes" id="UP001396898">
    <property type="component" value="Unassembled WGS sequence"/>
</dbReference>